<reference evidence="2" key="1">
    <citation type="submission" date="2021-10" db="EMBL/GenBank/DDBJ databases">
        <authorList>
            <person name="Dean J.D."/>
            <person name="Kim M.K."/>
            <person name="Newey C.N."/>
            <person name="Stoker T.S."/>
            <person name="Thompson D.W."/>
            <person name="Grose J.H."/>
        </authorList>
    </citation>
    <scope>NUCLEOTIDE SEQUENCE</scope>
    <source>
        <strain evidence="2">BT635</strain>
    </source>
</reference>
<evidence type="ECO:0000256" key="1">
    <source>
        <dbReference type="SAM" id="MobiDB-lite"/>
    </source>
</evidence>
<protein>
    <submittedName>
        <fullName evidence="2">Uncharacterized protein</fullName>
    </submittedName>
</protein>
<name>A0ABS8AJX8_9BACT</name>
<dbReference type="EMBL" id="JAJADQ010000012">
    <property type="protein sequence ID" value="MCB2379819.1"/>
    <property type="molecule type" value="Genomic_DNA"/>
</dbReference>
<feature type="region of interest" description="Disordered" evidence="1">
    <location>
        <begin position="1"/>
        <end position="20"/>
    </location>
</feature>
<gene>
    <name evidence="2" type="ORF">LGH70_19640</name>
</gene>
<organism evidence="2 3">
    <name type="scientific">Hymenobacter nitidus</name>
    <dbReference type="NCBI Taxonomy" id="2880929"/>
    <lineage>
        <taxon>Bacteria</taxon>
        <taxon>Pseudomonadati</taxon>
        <taxon>Bacteroidota</taxon>
        <taxon>Cytophagia</taxon>
        <taxon>Cytophagales</taxon>
        <taxon>Hymenobacteraceae</taxon>
        <taxon>Hymenobacter</taxon>
    </lineage>
</organism>
<keyword evidence="3" id="KW-1185">Reference proteome</keyword>
<sequence length="70" mass="8413">MTKRVLARKTNREKRNARIRAQFKKRYTDAPRPRKYSREYIISQLAEEYYLSMHTVEDIIYASEETKAAA</sequence>
<proteinExistence type="predicted"/>
<evidence type="ECO:0000313" key="2">
    <source>
        <dbReference type="EMBL" id="MCB2379819.1"/>
    </source>
</evidence>
<dbReference type="RefSeq" id="WP_226189256.1">
    <property type="nucleotide sequence ID" value="NZ_JAJADQ010000012.1"/>
</dbReference>
<comment type="caution">
    <text evidence="2">The sequence shown here is derived from an EMBL/GenBank/DDBJ whole genome shotgun (WGS) entry which is preliminary data.</text>
</comment>
<accession>A0ABS8AJX8</accession>
<evidence type="ECO:0000313" key="3">
    <source>
        <dbReference type="Proteomes" id="UP001165297"/>
    </source>
</evidence>
<dbReference type="Proteomes" id="UP001165297">
    <property type="component" value="Unassembled WGS sequence"/>
</dbReference>